<evidence type="ECO:0000313" key="2">
    <source>
        <dbReference type="Proteomes" id="UP000824109"/>
    </source>
</evidence>
<comment type="caution">
    <text evidence="1">The sequence shown here is derived from an EMBL/GenBank/DDBJ whole genome shotgun (WGS) entry which is preliminary data.</text>
</comment>
<accession>A0A9D1MAT9</accession>
<gene>
    <name evidence="1" type="ORF">IAA61_04015</name>
</gene>
<reference evidence="1" key="2">
    <citation type="journal article" date="2021" name="PeerJ">
        <title>Extensive microbial diversity within the chicken gut microbiome revealed by metagenomics and culture.</title>
        <authorList>
            <person name="Gilroy R."/>
            <person name="Ravi A."/>
            <person name="Getino M."/>
            <person name="Pursley I."/>
            <person name="Horton D.L."/>
            <person name="Alikhan N.F."/>
            <person name="Baker D."/>
            <person name="Gharbi K."/>
            <person name="Hall N."/>
            <person name="Watson M."/>
            <person name="Adriaenssens E.M."/>
            <person name="Foster-Nyarko E."/>
            <person name="Jarju S."/>
            <person name="Secka A."/>
            <person name="Antonio M."/>
            <person name="Oren A."/>
            <person name="Chaudhuri R.R."/>
            <person name="La Ragione R."/>
            <person name="Hildebrand F."/>
            <person name="Pallen M.J."/>
        </authorList>
    </citation>
    <scope>NUCLEOTIDE SEQUENCE</scope>
    <source>
        <strain evidence="1">USAMLcec3-3695</strain>
    </source>
</reference>
<name>A0A9D1MAT9_9FIRM</name>
<evidence type="ECO:0000313" key="1">
    <source>
        <dbReference type="EMBL" id="HIU56965.1"/>
    </source>
</evidence>
<reference evidence="1" key="1">
    <citation type="submission" date="2020-10" db="EMBL/GenBank/DDBJ databases">
        <authorList>
            <person name="Gilroy R."/>
        </authorList>
    </citation>
    <scope>NUCLEOTIDE SEQUENCE</scope>
    <source>
        <strain evidence="1">USAMLcec3-3695</strain>
    </source>
</reference>
<dbReference type="EMBL" id="DVNB01000043">
    <property type="protein sequence ID" value="HIU56965.1"/>
    <property type="molecule type" value="Genomic_DNA"/>
</dbReference>
<dbReference type="AlphaFoldDB" id="A0A9D1MAT9"/>
<sequence>MYCAVYNADGTLNGLTSAEYSADENGGIEIVLERPQVENGGVFKIMLWDKNQSPVIGEISD</sequence>
<dbReference type="Proteomes" id="UP000824109">
    <property type="component" value="Unassembled WGS sequence"/>
</dbReference>
<organism evidence="1 2">
    <name type="scientific">Candidatus Ornithomonoglobus merdipullorum</name>
    <dbReference type="NCBI Taxonomy" id="2840895"/>
    <lineage>
        <taxon>Bacteria</taxon>
        <taxon>Bacillati</taxon>
        <taxon>Bacillota</taxon>
        <taxon>Clostridia</taxon>
        <taxon>Candidatus Ornithomonoglobus</taxon>
    </lineage>
</organism>
<protein>
    <submittedName>
        <fullName evidence="1">Uncharacterized protein</fullName>
    </submittedName>
</protein>
<proteinExistence type="predicted"/>